<gene>
    <name evidence="2" type="ORF">ACFQZP_03040</name>
</gene>
<comment type="caution">
    <text evidence="2">The sequence shown here is derived from an EMBL/GenBank/DDBJ whole genome shotgun (WGS) entry which is preliminary data.</text>
</comment>
<dbReference type="PANTHER" id="PTHR37017:SF11">
    <property type="entry name" value="ESTERASE_LIPASE_THIOESTERASE DOMAIN-CONTAINING PROTEIN"/>
    <property type="match status" value="1"/>
</dbReference>
<evidence type="ECO:0000313" key="2">
    <source>
        <dbReference type="EMBL" id="MFD0280660.1"/>
    </source>
</evidence>
<dbReference type="PANTHER" id="PTHR37017">
    <property type="entry name" value="AB HYDROLASE-1 DOMAIN-CONTAINING PROTEIN-RELATED"/>
    <property type="match status" value="1"/>
</dbReference>
<proteinExistence type="predicted"/>
<dbReference type="SUPFAM" id="SSF53474">
    <property type="entry name" value="alpha/beta-Hydrolases"/>
    <property type="match status" value="1"/>
</dbReference>
<dbReference type="InterPro" id="IPR000073">
    <property type="entry name" value="AB_hydrolase_1"/>
</dbReference>
<accession>A0ABW2V7Z4</accession>
<dbReference type="RefSeq" id="WP_381252379.1">
    <property type="nucleotide sequence ID" value="NZ_JBHTBI010000008.1"/>
</dbReference>
<keyword evidence="2" id="KW-0378">Hydrolase</keyword>
<evidence type="ECO:0000259" key="1">
    <source>
        <dbReference type="Pfam" id="PF12697"/>
    </source>
</evidence>
<reference evidence="3" key="1">
    <citation type="journal article" date="2019" name="Int. J. Syst. Evol. Microbiol.">
        <title>The Global Catalogue of Microorganisms (GCM) 10K type strain sequencing project: providing services to taxonomists for standard genome sequencing and annotation.</title>
        <authorList>
            <consortium name="The Broad Institute Genomics Platform"/>
            <consortium name="The Broad Institute Genome Sequencing Center for Infectious Disease"/>
            <person name="Wu L."/>
            <person name="Ma J."/>
        </authorList>
    </citation>
    <scope>NUCLEOTIDE SEQUENCE [LARGE SCALE GENOMIC DNA]</scope>
    <source>
        <strain evidence="3">CGMCC 4.7198</strain>
    </source>
</reference>
<dbReference type="Gene3D" id="3.40.50.1820">
    <property type="entry name" value="alpha/beta hydrolase"/>
    <property type="match status" value="1"/>
</dbReference>
<organism evidence="2 3">
    <name type="scientific">Streptomyces lutosisoli</name>
    <dbReference type="NCBI Taxonomy" id="2665721"/>
    <lineage>
        <taxon>Bacteria</taxon>
        <taxon>Bacillati</taxon>
        <taxon>Actinomycetota</taxon>
        <taxon>Actinomycetes</taxon>
        <taxon>Kitasatosporales</taxon>
        <taxon>Streptomycetaceae</taxon>
        <taxon>Streptomyces</taxon>
    </lineage>
</organism>
<sequence length="230" mass="24010">MHGGFADASGWSGVISRLQHDGYQTIAPANPLRGLPTDAPYLASVLASISGPIILVAHSYGGAVITNAAAGNPNVKALVYIAAFAPDEGEQLGALLNKFPGSLIADSVQGVPYPNPDGSTGTDLYLRADTFRAAFAADLPLATTRLMQATQRPFSASSLTDVTQAAAWRTIPSWAMVATEDKAIPPALERFFYQRAGSHVIEAQGASHVPMISHPTATTRLIQAAVKATS</sequence>
<name>A0ABW2V7Z4_9ACTN</name>
<feature type="domain" description="AB hydrolase-1" evidence="1">
    <location>
        <begin position="2"/>
        <end position="218"/>
    </location>
</feature>
<dbReference type="InterPro" id="IPR029058">
    <property type="entry name" value="AB_hydrolase_fold"/>
</dbReference>
<dbReference type="Proteomes" id="UP001596957">
    <property type="component" value="Unassembled WGS sequence"/>
</dbReference>
<protein>
    <submittedName>
        <fullName evidence="2">Alpha/beta fold hydrolase</fullName>
    </submittedName>
</protein>
<dbReference type="Pfam" id="PF12697">
    <property type="entry name" value="Abhydrolase_6"/>
    <property type="match status" value="1"/>
</dbReference>
<dbReference type="GO" id="GO:0016787">
    <property type="term" value="F:hydrolase activity"/>
    <property type="evidence" value="ECO:0007669"/>
    <property type="project" value="UniProtKB-KW"/>
</dbReference>
<dbReference type="InterPro" id="IPR052897">
    <property type="entry name" value="Sec-Metab_Biosynth_Hydrolase"/>
</dbReference>
<evidence type="ECO:0000313" key="3">
    <source>
        <dbReference type="Proteomes" id="UP001596957"/>
    </source>
</evidence>
<keyword evidence="3" id="KW-1185">Reference proteome</keyword>
<dbReference type="EMBL" id="JBHTEC010000001">
    <property type="protein sequence ID" value="MFD0280660.1"/>
    <property type="molecule type" value="Genomic_DNA"/>
</dbReference>